<dbReference type="InterPro" id="IPR001296">
    <property type="entry name" value="Glyco_trans_1"/>
</dbReference>
<dbReference type="KEGG" id="nha:Nham_2369"/>
<dbReference type="CAZy" id="GT4">
    <property type="family name" value="Glycosyltransferase Family 4"/>
</dbReference>
<evidence type="ECO:0000256" key="1">
    <source>
        <dbReference type="ARBA" id="ARBA00022679"/>
    </source>
</evidence>
<protein>
    <submittedName>
        <fullName evidence="3">Glycosyl transferase, group 1</fullName>
    </submittedName>
</protein>
<proteinExistence type="predicted"/>
<accession>Q1QKT6</accession>
<sequence length="770" mass="84001">MYLLIDLRGCHYHQDRGIPSYAQSLALQVARSGAAICSFLVHKDRPSLSEEGALREYGEVLYHEDVSRVGIRRCDAFLITSLMHGLDTVDELERLAVPLEVMAHRPMVCAVLYDLIPLIFKEVYLQHPATSRGYFAALNTLKLCDHIFSISEASASDAVRIAGISPAKITTIWGGIDSSRWVVSHESHLSTRSTEVVYVGGEDFRKNMAGLVRGFGLYKKNNPYSELSLAVVCSQSRAGKKVMSELLKSEDLKEGVDVKLTGYLAHDELVKRVASARSSIFPSLYEGLGLPILESYAAGTPVFGSDKSAVAEMVHPACRFNPYSVGSIAAAFENIEHREELFEASLEFGRDILGKFSWGRSSKIVTATISGQLASRRPSGHRADVPMIGLFGPSSPEQTGVGIYNSTAFSGSKKRIVLFTDFTGERSIQQKTTAIKTLSRKPDLLLAPVAEFSRFQPPGNYLAHVFAIGNSHHSLSALKAAIGNRVIGVPRVLYLHEARVTGLLLAYFGGDANMLASRLTEYYPELGAWCCHRATLLDILSCHVMGVRLLIALTGACTIFVNSRRAKTLIEAELSSFSECKFEVLFHPVFPPGDATPERRAPHDEIVIGHFGIVGPMKRPELLIAASRIISHDRKVRLLFAGYSASAAIHSLDAPEFVECIDAPTDARMISLMRGVDIAVQPREPDHGESSGVINQLISVGKRPITSSGTAADDLGELVLTVPRGATAKTWSDAILKVHESDRTSISTKHLSVEAFGRAFDAAIDRLKVD</sequence>
<dbReference type="Gene3D" id="3.40.50.2000">
    <property type="entry name" value="Glycogen Phosphorylase B"/>
    <property type="match status" value="2"/>
</dbReference>
<gene>
    <name evidence="3" type="ordered locus">Nham_2369</name>
</gene>
<dbReference type="GO" id="GO:0016757">
    <property type="term" value="F:glycosyltransferase activity"/>
    <property type="evidence" value="ECO:0007669"/>
    <property type="project" value="InterPro"/>
</dbReference>
<keyword evidence="1 3" id="KW-0808">Transferase</keyword>
<evidence type="ECO:0000259" key="2">
    <source>
        <dbReference type="Pfam" id="PF00534"/>
    </source>
</evidence>
<dbReference type="PANTHER" id="PTHR46401:SF2">
    <property type="entry name" value="GLYCOSYLTRANSFERASE WBBK-RELATED"/>
    <property type="match status" value="1"/>
</dbReference>
<dbReference type="EMBL" id="CP000319">
    <property type="protein sequence ID" value="ABE63161.1"/>
    <property type="molecule type" value="Genomic_DNA"/>
</dbReference>
<organism evidence="3 4">
    <name type="scientific">Nitrobacter hamburgensis (strain DSM 10229 / NCIMB 13809 / X14)</name>
    <dbReference type="NCBI Taxonomy" id="323097"/>
    <lineage>
        <taxon>Bacteria</taxon>
        <taxon>Pseudomonadati</taxon>
        <taxon>Pseudomonadota</taxon>
        <taxon>Alphaproteobacteria</taxon>
        <taxon>Hyphomicrobiales</taxon>
        <taxon>Nitrobacteraceae</taxon>
        <taxon>Nitrobacter</taxon>
    </lineage>
</organism>
<evidence type="ECO:0000313" key="4">
    <source>
        <dbReference type="Proteomes" id="UP000001953"/>
    </source>
</evidence>
<dbReference type="HOGENOM" id="CLU_362832_0_0_5"/>
<name>Q1QKT6_NITHX</name>
<dbReference type="Pfam" id="PF00534">
    <property type="entry name" value="Glycos_transf_1"/>
    <property type="match status" value="1"/>
</dbReference>
<dbReference type="Proteomes" id="UP000001953">
    <property type="component" value="Chromosome"/>
</dbReference>
<dbReference type="AlphaFoldDB" id="Q1QKT6"/>
<keyword evidence="4" id="KW-1185">Reference proteome</keyword>
<evidence type="ECO:0000313" key="3">
    <source>
        <dbReference type="EMBL" id="ABE63161.1"/>
    </source>
</evidence>
<dbReference type="PANTHER" id="PTHR46401">
    <property type="entry name" value="GLYCOSYLTRANSFERASE WBBK-RELATED"/>
    <property type="match status" value="1"/>
</dbReference>
<dbReference type="eggNOG" id="COG0438">
    <property type="taxonomic scope" value="Bacteria"/>
</dbReference>
<dbReference type="GO" id="GO:0009103">
    <property type="term" value="P:lipopolysaccharide biosynthetic process"/>
    <property type="evidence" value="ECO:0007669"/>
    <property type="project" value="TreeGrafter"/>
</dbReference>
<feature type="domain" description="Glycosyl transferase family 1" evidence="2">
    <location>
        <begin position="191"/>
        <end position="341"/>
    </location>
</feature>
<dbReference type="SUPFAM" id="SSF53756">
    <property type="entry name" value="UDP-Glycosyltransferase/glycogen phosphorylase"/>
    <property type="match status" value="2"/>
</dbReference>
<dbReference type="STRING" id="323097.Nham_2369"/>
<reference evidence="3 4" key="1">
    <citation type="submission" date="2006-03" db="EMBL/GenBank/DDBJ databases">
        <title>Complete sequence of chromosome of Nitrobacter hamburgensis X14.</title>
        <authorList>
            <consortium name="US DOE Joint Genome Institute"/>
            <person name="Copeland A."/>
            <person name="Lucas S."/>
            <person name="Lapidus A."/>
            <person name="Barry K."/>
            <person name="Detter J.C."/>
            <person name="Glavina del Rio T."/>
            <person name="Hammon N."/>
            <person name="Israni S."/>
            <person name="Dalin E."/>
            <person name="Tice H."/>
            <person name="Pitluck S."/>
            <person name="Chain P."/>
            <person name="Malfatti S."/>
            <person name="Shin M."/>
            <person name="Vergez L."/>
            <person name="Schmutz J."/>
            <person name="Larimer F."/>
            <person name="Land M."/>
            <person name="Hauser L."/>
            <person name="Kyrpides N."/>
            <person name="Ivanova N."/>
            <person name="Ward B."/>
            <person name="Arp D."/>
            <person name="Klotz M."/>
            <person name="Stein L."/>
            <person name="O'Mullan G."/>
            <person name="Starkenburg S."/>
            <person name="Sayavedra L."/>
            <person name="Poret-Peterson A.T."/>
            <person name="Gentry M.E."/>
            <person name="Bruce D."/>
            <person name="Richardson P."/>
        </authorList>
    </citation>
    <scope>NUCLEOTIDE SEQUENCE [LARGE SCALE GENOMIC DNA]</scope>
    <source>
        <strain evidence="4">DSM 10229 / NCIMB 13809 / X14</strain>
    </source>
</reference>